<evidence type="ECO:0000313" key="5">
    <source>
        <dbReference type="Proteomes" id="UP000001514"/>
    </source>
</evidence>
<dbReference type="AlphaFoldDB" id="D8TFV3"/>
<dbReference type="HOGENOM" id="CLU_058922_0_0_1"/>
<gene>
    <name evidence="4" type="ORF">SELMODRAFT_432393</name>
</gene>
<keyword evidence="2" id="KW-0677">Repeat</keyword>
<dbReference type="EMBL" id="GL377856">
    <property type="protein sequence ID" value="EFJ04463.1"/>
    <property type="molecule type" value="Genomic_DNA"/>
</dbReference>
<accession>D8TFV3</accession>
<dbReference type="eggNOG" id="KOG0379">
    <property type="taxonomic scope" value="Eukaryota"/>
</dbReference>
<reference evidence="4 5" key="1">
    <citation type="journal article" date="2011" name="Science">
        <title>The Selaginella genome identifies genetic changes associated with the evolution of vascular plants.</title>
        <authorList>
            <person name="Banks J.A."/>
            <person name="Nishiyama T."/>
            <person name="Hasebe M."/>
            <person name="Bowman J.L."/>
            <person name="Gribskov M."/>
            <person name="dePamphilis C."/>
            <person name="Albert V.A."/>
            <person name="Aono N."/>
            <person name="Aoyama T."/>
            <person name="Ambrose B.A."/>
            <person name="Ashton N.W."/>
            <person name="Axtell M.J."/>
            <person name="Barker E."/>
            <person name="Barker M.S."/>
            <person name="Bennetzen J.L."/>
            <person name="Bonawitz N.D."/>
            <person name="Chapple C."/>
            <person name="Cheng C."/>
            <person name="Correa L.G."/>
            <person name="Dacre M."/>
            <person name="DeBarry J."/>
            <person name="Dreyer I."/>
            <person name="Elias M."/>
            <person name="Engstrom E.M."/>
            <person name="Estelle M."/>
            <person name="Feng L."/>
            <person name="Finet C."/>
            <person name="Floyd S.K."/>
            <person name="Frommer W.B."/>
            <person name="Fujita T."/>
            <person name="Gramzow L."/>
            <person name="Gutensohn M."/>
            <person name="Harholt J."/>
            <person name="Hattori M."/>
            <person name="Heyl A."/>
            <person name="Hirai T."/>
            <person name="Hiwatashi Y."/>
            <person name="Ishikawa M."/>
            <person name="Iwata M."/>
            <person name="Karol K.G."/>
            <person name="Koehler B."/>
            <person name="Kolukisaoglu U."/>
            <person name="Kubo M."/>
            <person name="Kurata T."/>
            <person name="Lalonde S."/>
            <person name="Li K."/>
            <person name="Li Y."/>
            <person name="Litt A."/>
            <person name="Lyons E."/>
            <person name="Manning G."/>
            <person name="Maruyama T."/>
            <person name="Michael T.P."/>
            <person name="Mikami K."/>
            <person name="Miyazaki S."/>
            <person name="Morinaga S."/>
            <person name="Murata T."/>
            <person name="Mueller-Roeber B."/>
            <person name="Nelson D.R."/>
            <person name="Obara M."/>
            <person name="Oguri Y."/>
            <person name="Olmstead R.G."/>
            <person name="Onodera N."/>
            <person name="Petersen B.L."/>
            <person name="Pils B."/>
            <person name="Prigge M."/>
            <person name="Rensing S.A."/>
            <person name="Riano-Pachon D.M."/>
            <person name="Roberts A.W."/>
            <person name="Sato Y."/>
            <person name="Scheller H.V."/>
            <person name="Schulz B."/>
            <person name="Schulz C."/>
            <person name="Shakirov E.V."/>
            <person name="Shibagaki N."/>
            <person name="Shinohara N."/>
            <person name="Shippen D.E."/>
            <person name="Soerensen I."/>
            <person name="Sotooka R."/>
            <person name="Sugimoto N."/>
            <person name="Sugita M."/>
            <person name="Sumikawa N."/>
            <person name="Tanurdzic M."/>
            <person name="Theissen G."/>
            <person name="Ulvskov P."/>
            <person name="Wakazuki S."/>
            <person name="Weng J.K."/>
            <person name="Willats W.W."/>
            <person name="Wipf D."/>
            <person name="Wolf P.G."/>
            <person name="Yang L."/>
            <person name="Zimmer A.D."/>
            <person name="Zhu Q."/>
            <person name="Mitros T."/>
            <person name="Hellsten U."/>
            <person name="Loque D."/>
            <person name="Otillar R."/>
            <person name="Salamov A."/>
            <person name="Schmutz J."/>
            <person name="Shapiro H."/>
            <person name="Lindquist E."/>
            <person name="Lucas S."/>
            <person name="Rokhsar D."/>
            <person name="Grigoriev I.V."/>
        </authorList>
    </citation>
    <scope>NUCLEOTIDE SEQUENCE [LARGE SCALE GENOMIC DNA]</scope>
</reference>
<evidence type="ECO:0000256" key="3">
    <source>
        <dbReference type="SAM" id="MobiDB-lite"/>
    </source>
</evidence>
<keyword evidence="1" id="KW-0880">Kelch repeat</keyword>
<name>D8TFV3_SELML</name>
<evidence type="ECO:0000313" key="4">
    <source>
        <dbReference type="EMBL" id="EFJ04463.1"/>
    </source>
</evidence>
<keyword evidence="5" id="KW-1185">Reference proteome</keyword>
<dbReference type="PANTHER" id="PTHR46093">
    <property type="entry name" value="ACYL-COA-BINDING DOMAIN-CONTAINING PROTEIN 5"/>
    <property type="match status" value="1"/>
</dbReference>
<dbReference type="SUPFAM" id="SSF117281">
    <property type="entry name" value="Kelch motif"/>
    <property type="match status" value="1"/>
</dbReference>
<dbReference type="Gene3D" id="2.120.10.80">
    <property type="entry name" value="Kelch-type beta propeller"/>
    <property type="match status" value="1"/>
</dbReference>
<dbReference type="Gramene" id="EFJ04463">
    <property type="protein sequence ID" value="EFJ04463"/>
    <property type="gene ID" value="SELMODRAFT_432393"/>
</dbReference>
<dbReference type="Proteomes" id="UP000001514">
    <property type="component" value="Unassembled WGS sequence"/>
</dbReference>
<organism evidence="5">
    <name type="scientific">Selaginella moellendorffii</name>
    <name type="common">Spikemoss</name>
    <dbReference type="NCBI Taxonomy" id="88036"/>
    <lineage>
        <taxon>Eukaryota</taxon>
        <taxon>Viridiplantae</taxon>
        <taxon>Streptophyta</taxon>
        <taxon>Embryophyta</taxon>
        <taxon>Tracheophyta</taxon>
        <taxon>Lycopodiopsida</taxon>
        <taxon>Selaginellales</taxon>
        <taxon>Selaginellaceae</taxon>
        <taxon>Selaginella</taxon>
    </lineage>
</organism>
<dbReference type="KEGG" id="smo:SELMODRAFT_432393"/>
<dbReference type="STRING" id="88036.D8TFV3"/>
<feature type="region of interest" description="Disordered" evidence="3">
    <location>
        <begin position="308"/>
        <end position="332"/>
    </location>
</feature>
<dbReference type="InParanoid" id="D8TFV3"/>
<sequence>MTKIFRAIAATAASSLVRDKKTSYQKPQPTFVPYPTPLTPEEVQGTALDNDPKRLKVPAYYNEVVFVSPFAKLCSMISENRLDAFQTYAGKKISGIRLCRCIRQIDVLCSEMRRGLGVKGEEAMVDGAHDRDNVSDNEGIHLPPPGKNLTFLVMFLLREKDIACLSSILLSGRRFLPLESHLFLGIATPALAIIVMGGEDSGNAYLNDVYILDTETMAWQEVKTTGAELMLRAGHTTISHGKYLVVFGGFSYDHKLFNDVRTLDLIFCEEMLREKDPSEPKLSMRKELKRRRQEYRATPFVLDKQRDADKSLVSSHGVSSSCSAARREDVRG</sequence>
<dbReference type="Pfam" id="PF24681">
    <property type="entry name" value="Kelch_KLHDC2_KLHL20_DRC7"/>
    <property type="match status" value="1"/>
</dbReference>
<protein>
    <submittedName>
        <fullName evidence="4">Uncharacterized protein</fullName>
    </submittedName>
</protein>
<dbReference type="InterPro" id="IPR015915">
    <property type="entry name" value="Kelch-typ_b-propeller"/>
</dbReference>
<dbReference type="PANTHER" id="PTHR46093:SF9">
    <property type="entry name" value="DCD DOMAIN-CONTAINING PROTEIN"/>
    <property type="match status" value="1"/>
</dbReference>
<feature type="compositionally biased region" description="Low complexity" evidence="3">
    <location>
        <begin position="311"/>
        <end position="323"/>
    </location>
</feature>
<proteinExistence type="predicted"/>
<evidence type="ECO:0000256" key="2">
    <source>
        <dbReference type="ARBA" id="ARBA00022737"/>
    </source>
</evidence>
<evidence type="ECO:0000256" key="1">
    <source>
        <dbReference type="ARBA" id="ARBA00022441"/>
    </source>
</evidence>